<reference evidence="1" key="1">
    <citation type="submission" date="2021-06" db="EMBL/GenBank/DDBJ databases">
        <title>Parelaphostrongylus tenuis whole genome reference sequence.</title>
        <authorList>
            <person name="Garwood T.J."/>
            <person name="Larsen P.A."/>
            <person name="Fountain-Jones N.M."/>
            <person name="Garbe J.R."/>
            <person name="Macchietto M.G."/>
            <person name="Kania S.A."/>
            <person name="Gerhold R.W."/>
            <person name="Richards J.E."/>
            <person name="Wolf T.M."/>
        </authorList>
    </citation>
    <scope>NUCLEOTIDE SEQUENCE</scope>
    <source>
        <strain evidence="1">MNPRO001-30</strain>
        <tissue evidence="1">Meninges</tissue>
    </source>
</reference>
<accession>A0AAD5WL16</accession>
<dbReference type="Proteomes" id="UP001196413">
    <property type="component" value="Unassembled WGS sequence"/>
</dbReference>
<evidence type="ECO:0000313" key="2">
    <source>
        <dbReference type="Proteomes" id="UP001196413"/>
    </source>
</evidence>
<comment type="caution">
    <text evidence="1">The sequence shown here is derived from an EMBL/GenBank/DDBJ whole genome shotgun (WGS) entry which is preliminary data.</text>
</comment>
<gene>
    <name evidence="1" type="ORF">KIN20_036088</name>
</gene>
<protein>
    <submittedName>
        <fullName evidence="1">Uncharacterized protein</fullName>
    </submittedName>
</protein>
<proteinExistence type="predicted"/>
<dbReference type="EMBL" id="JAHQIW010007318">
    <property type="protein sequence ID" value="KAJ1373625.1"/>
    <property type="molecule type" value="Genomic_DNA"/>
</dbReference>
<sequence length="51" mass="5253">MGAVELGGSFPKLASLSGKHTVAFAPCYSSPEDAPCSLTTNRVVTLKEGNL</sequence>
<dbReference type="AlphaFoldDB" id="A0AAD5WL16"/>
<keyword evidence="2" id="KW-1185">Reference proteome</keyword>
<evidence type="ECO:0000313" key="1">
    <source>
        <dbReference type="EMBL" id="KAJ1373625.1"/>
    </source>
</evidence>
<name>A0AAD5WL16_PARTN</name>
<organism evidence="1 2">
    <name type="scientific">Parelaphostrongylus tenuis</name>
    <name type="common">Meningeal worm</name>
    <dbReference type="NCBI Taxonomy" id="148309"/>
    <lineage>
        <taxon>Eukaryota</taxon>
        <taxon>Metazoa</taxon>
        <taxon>Ecdysozoa</taxon>
        <taxon>Nematoda</taxon>
        <taxon>Chromadorea</taxon>
        <taxon>Rhabditida</taxon>
        <taxon>Rhabditina</taxon>
        <taxon>Rhabditomorpha</taxon>
        <taxon>Strongyloidea</taxon>
        <taxon>Metastrongylidae</taxon>
        <taxon>Parelaphostrongylus</taxon>
    </lineage>
</organism>